<name>A0A379TPF5_SALER</name>
<accession>A0A379TPF5</accession>
<dbReference type="GO" id="GO:0005524">
    <property type="term" value="F:ATP binding"/>
    <property type="evidence" value="ECO:0007669"/>
    <property type="project" value="UniProtKB-KW"/>
</dbReference>
<evidence type="ECO:0000256" key="3">
    <source>
        <dbReference type="ARBA" id="ARBA00022806"/>
    </source>
</evidence>
<proteinExistence type="predicted"/>
<dbReference type="Gene3D" id="3.40.50.300">
    <property type="entry name" value="P-loop containing nucleotide triphosphate hydrolases"/>
    <property type="match status" value="2"/>
</dbReference>
<dbReference type="GO" id="GO:0004386">
    <property type="term" value="F:helicase activity"/>
    <property type="evidence" value="ECO:0007669"/>
    <property type="project" value="UniProtKB-KW"/>
</dbReference>
<sequence>MKYGLPVNCGIDEDVSSPLFYKENDEFCLTDVQYESLDRGVGKGKSVLVVSPTSTGKTLVGTVALTQGIQEGKNAVFLVTHRALARQKFEDFKKQLLKDFLDNDPSALVLATGDIIEDAFGNTVPSPLNAKLMVATYEKYLGILSASGVPKSMKSTVFVCDEIQLIGDENRGQQVEILLTLIKRAGWAQLVGLSAVLEHRDALKLSQWLEIELIYTSTREKHLTYQCHAHNGEVYSCSTKSPEEITSIKSKQPTSSIARTIKNYLEKNKELTPIIVFCMTKKETYTLAQSLVSEYKSPLNTQMDFDFDGVPETLANNMLKEFVQYRVACHSADLIDEEREIIERKILDKEIDVVFATSTLAAGVNFPLGTAFFASWQRWNSDLRKNIPIGSSEFHNMAGRVGRMGSDHSEGNIIYFSNNNADLTSALKYLKFSDMPPLKSRIEPKGFNRLILQLVASGLSNNIIDLKDIVFNTLSGIVEQDTNLKSFNTWDGCLDTSLDMLTAEGLLIKTAAGDLHATSFGKAVSLAGFNPESGVNLLKYFAKYSNWFSQCIFDIESNGNYKKLIISIFYACFSCPEFISYQGKRPTRYLPYMFTRAVLLDPSKLDIPLYENIWQANLPSINAAKLAFEWIEGEQLRKLEDTFEALTAGMLNDLYRNLAWLLKGVSTIVMACADTRIASDLRPSFLNDEVVNDLRLLPRFINRLAFRVNTGLTDKALWLTTLNKIYPERGFKLTRIEMLNISSSEYYKPEYLSQGEQEAEEFRLELFKNIKPTPHKKSNWLRDAAKVWKINQRSLAAERHVLKSKKIGFEKQFKTYYDARGIEYEQAFEVLLSLAEINYIKLDDGKRTGAPDYLLSFTNSPDIVVELKTKLGENLVDFNGATDVLRASELYGYGDNFCVTLCHPGVDPSVLPIIEKCGRLSIVEGHDLGEALLRLLSGNLTQEQLWQWLSIPGAASAEDLPMKEYSFN</sequence>
<evidence type="ECO:0000313" key="7">
    <source>
        <dbReference type="EMBL" id="SUG51389.1"/>
    </source>
</evidence>
<evidence type="ECO:0000256" key="4">
    <source>
        <dbReference type="ARBA" id="ARBA00022840"/>
    </source>
</evidence>
<organism evidence="7 8">
    <name type="scientific">Salmonella enterica subsp. arizonae</name>
    <dbReference type="NCBI Taxonomy" id="59203"/>
    <lineage>
        <taxon>Bacteria</taxon>
        <taxon>Pseudomonadati</taxon>
        <taxon>Pseudomonadota</taxon>
        <taxon>Gammaproteobacteria</taxon>
        <taxon>Enterobacterales</taxon>
        <taxon>Enterobacteriaceae</taxon>
        <taxon>Salmonella</taxon>
    </lineage>
</organism>
<dbReference type="CDD" id="cd17921">
    <property type="entry name" value="DEXHc_Ski2"/>
    <property type="match status" value="1"/>
</dbReference>
<dbReference type="Gene3D" id="1.10.3380.30">
    <property type="match status" value="1"/>
</dbReference>
<feature type="domain" description="Helicase ATP-binding" evidence="5">
    <location>
        <begin position="38"/>
        <end position="215"/>
    </location>
</feature>
<dbReference type="Pfam" id="PF00271">
    <property type="entry name" value="Helicase_C"/>
    <property type="match status" value="1"/>
</dbReference>
<dbReference type="EMBL" id="UGXC01000003">
    <property type="protein sequence ID" value="SUG51389.1"/>
    <property type="molecule type" value="Genomic_DNA"/>
</dbReference>
<dbReference type="GO" id="GO:0016787">
    <property type="term" value="F:hydrolase activity"/>
    <property type="evidence" value="ECO:0007669"/>
    <property type="project" value="UniProtKB-KW"/>
</dbReference>
<dbReference type="InterPro" id="IPR014001">
    <property type="entry name" value="Helicase_ATP-bd"/>
</dbReference>
<dbReference type="SMART" id="SM00487">
    <property type="entry name" value="DEXDc"/>
    <property type="match status" value="1"/>
</dbReference>
<evidence type="ECO:0000256" key="1">
    <source>
        <dbReference type="ARBA" id="ARBA00022741"/>
    </source>
</evidence>
<dbReference type="SUPFAM" id="SSF52540">
    <property type="entry name" value="P-loop containing nucleoside triphosphate hydrolases"/>
    <property type="match status" value="1"/>
</dbReference>
<gene>
    <name evidence="7" type="ORF">NCTC7303_03726</name>
</gene>
<keyword evidence="4" id="KW-0067">ATP-binding</keyword>
<dbReference type="InterPro" id="IPR050474">
    <property type="entry name" value="Hel308_SKI2-like"/>
</dbReference>
<dbReference type="PROSITE" id="PS51194">
    <property type="entry name" value="HELICASE_CTER"/>
    <property type="match status" value="1"/>
</dbReference>
<reference evidence="7 8" key="1">
    <citation type="submission" date="2018-06" db="EMBL/GenBank/DDBJ databases">
        <authorList>
            <consortium name="Pathogen Informatics"/>
            <person name="Doyle S."/>
        </authorList>
    </citation>
    <scope>NUCLEOTIDE SEQUENCE [LARGE SCALE GENOMIC DNA]</scope>
    <source>
        <strain evidence="7 8">NCTC7303</strain>
    </source>
</reference>
<keyword evidence="2" id="KW-0378">Hydrolase</keyword>
<evidence type="ECO:0000259" key="6">
    <source>
        <dbReference type="PROSITE" id="PS51194"/>
    </source>
</evidence>
<evidence type="ECO:0000313" key="8">
    <source>
        <dbReference type="Proteomes" id="UP000255443"/>
    </source>
</evidence>
<dbReference type="GO" id="GO:0003676">
    <property type="term" value="F:nucleic acid binding"/>
    <property type="evidence" value="ECO:0007669"/>
    <property type="project" value="InterPro"/>
</dbReference>
<dbReference type="PROSITE" id="PS51192">
    <property type="entry name" value="HELICASE_ATP_BIND_1"/>
    <property type="match status" value="1"/>
</dbReference>
<dbReference type="SMART" id="SM00490">
    <property type="entry name" value="HELICc"/>
    <property type="match status" value="1"/>
</dbReference>
<dbReference type="InterPro" id="IPR011545">
    <property type="entry name" value="DEAD/DEAH_box_helicase_dom"/>
</dbReference>
<evidence type="ECO:0000256" key="2">
    <source>
        <dbReference type="ARBA" id="ARBA00022801"/>
    </source>
</evidence>
<dbReference type="PANTHER" id="PTHR47961">
    <property type="entry name" value="DNA POLYMERASE THETA, PUTATIVE (AFU_ORTHOLOGUE AFUA_1G05260)-RELATED"/>
    <property type="match status" value="1"/>
</dbReference>
<dbReference type="Pfam" id="PF00270">
    <property type="entry name" value="DEAD"/>
    <property type="match status" value="1"/>
</dbReference>
<evidence type="ECO:0000259" key="5">
    <source>
        <dbReference type="PROSITE" id="PS51192"/>
    </source>
</evidence>
<keyword evidence="3 7" id="KW-0347">Helicase</keyword>
<dbReference type="InterPro" id="IPR001650">
    <property type="entry name" value="Helicase_C-like"/>
</dbReference>
<keyword evidence="1" id="KW-0547">Nucleotide-binding</keyword>
<dbReference type="AlphaFoldDB" id="A0A379TPF5"/>
<protein>
    <submittedName>
        <fullName evidence="7">Ski2-like helicase</fullName>
    </submittedName>
</protein>
<dbReference type="PANTHER" id="PTHR47961:SF1">
    <property type="entry name" value="ATP-DEPENDENT HELICASE MJ1401-RELATED"/>
    <property type="match status" value="1"/>
</dbReference>
<feature type="domain" description="Helicase C-terminal" evidence="6">
    <location>
        <begin position="260"/>
        <end position="455"/>
    </location>
</feature>
<dbReference type="InterPro" id="IPR027417">
    <property type="entry name" value="P-loop_NTPase"/>
</dbReference>
<dbReference type="Proteomes" id="UP000255443">
    <property type="component" value="Unassembled WGS sequence"/>
</dbReference>